<gene>
    <name evidence="3" type="ORF">LA66_07060</name>
</gene>
<organism evidence="3 4">
    <name type="scientific">Aureimonas altamirensis</name>
    <dbReference type="NCBI Taxonomy" id="370622"/>
    <lineage>
        <taxon>Bacteria</taxon>
        <taxon>Pseudomonadati</taxon>
        <taxon>Pseudomonadota</taxon>
        <taxon>Alphaproteobacteria</taxon>
        <taxon>Hyphomicrobiales</taxon>
        <taxon>Aurantimonadaceae</taxon>
        <taxon>Aureimonas</taxon>
    </lineage>
</organism>
<evidence type="ECO:0000259" key="2">
    <source>
        <dbReference type="Pfam" id="PF26078"/>
    </source>
</evidence>
<evidence type="ECO:0000313" key="3">
    <source>
        <dbReference type="EMBL" id="KHJ56308.1"/>
    </source>
</evidence>
<dbReference type="PANTHER" id="PTHR37829">
    <property type="entry name" value="PHAGE-LIKE ELEMENT PBSX PROTEIN XKDT"/>
    <property type="match status" value="1"/>
</dbReference>
<feature type="domain" description="Baseplate J-like central" evidence="2">
    <location>
        <begin position="196"/>
        <end position="272"/>
    </location>
</feature>
<dbReference type="EMBL" id="JRFJ01000001">
    <property type="protein sequence ID" value="KHJ56308.1"/>
    <property type="molecule type" value="Genomic_DNA"/>
</dbReference>
<name>A0A0B1Q638_9HYPH</name>
<reference evidence="3 4" key="1">
    <citation type="submission" date="2014-09" db="EMBL/GenBank/DDBJ databases">
        <title>Isolation and characterization of Aurantimonas altamirensis ON-56566 from clinical sample following a dog bite.</title>
        <authorList>
            <person name="Eshaghi A."/>
            <person name="Li A."/>
            <person name="Shahinas D."/>
            <person name="Bahn P."/>
            <person name="Kus J.V."/>
            <person name="Patel S.N."/>
        </authorList>
    </citation>
    <scope>NUCLEOTIDE SEQUENCE [LARGE SCALE GENOMIC DNA]</scope>
    <source>
        <strain evidence="3 4">ON-56566</strain>
    </source>
</reference>
<dbReference type="STRING" id="370622.LA66_07060"/>
<dbReference type="OrthoDB" id="7565172at2"/>
<proteinExistence type="predicted"/>
<accession>A0A0B1Q638</accession>
<dbReference type="AlphaFoldDB" id="A0A0B1Q638"/>
<dbReference type="InterPro" id="IPR006949">
    <property type="entry name" value="Barrel_Baseplate_J-like"/>
</dbReference>
<evidence type="ECO:0000259" key="1">
    <source>
        <dbReference type="Pfam" id="PF04865"/>
    </source>
</evidence>
<dbReference type="InterPro" id="IPR058531">
    <property type="entry name" value="Baseplate_J_M"/>
</dbReference>
<feature type="domain" description="Baseplate protein J-like barrel" evidence="1">
    <location>
        <begin position="95"/>
        <end position="174"/>
    </location>
</feature>
<dbReference type="Proteomes" id="UP000030826">
    <property type="component" value="Unassembled WGS sequence"/>
</dbReference>
<dbReference type="InterPro" id="IPR052399">
    <property type="entry name" value="Phage_Baseplate_Assmbl_Protein"/>
</dbReference>
<protein>
    <submittedName>
        <fullName evidence="3">Uncharacterized protein</fullName>
    </submittedName>
</protein>
<evidence type="ECO:0000313" key="4">
    <source>
        <dbReference type="Proteomes" id="UP000030826"/>
    </source>
</evidence>
<sequence>MAFETRSLNDLGASVRGMFRQYLPGTDASLRQNFIAVCAKVVAMLAREYELRLAWIFNQLFLTTATDLGIVRMHAAEYQIFQKAASPSSGFVEGEGAPSTTYPAGVRFLSAGVTFVTTAPFTSDAIGRFIAPVSSEASGRASNRDAGSTLSLVDAALFPTIASVVTVGEAGIGGGADIEDIESLRRRALFRKASPPQGGALTDYEHIALAVPGVIAGWARQFENGLGTVGVWVLFADRPSGIPTEADLEAVQAALVARRLIRGRFFAIAPVAVAVDLEIELQPDTINTRASVAEALGRFFDPTAPGSKIRPGLPDEPFVLTEAWLSEAISAADGEANHTLVKPSAALTFGNGQLPVLGSITWR</sequence>
<dbReference type="Pfam" id="PF04865">
    <property type="entry name" value="Baseplate_J"/>
    <property type="match status" value="1"/>
</dbReference>
<comment type="caution">
    <text evidence="3">The sequence shown here is derived from an EMBL/GenBank/DDBJ whole genome shotgun (WGS) entry which is preliminary data.</text>
</comment>
<dbReference type="Pfam" id="PF26078">
    <property type="entry name" value="Baseplate_J_M"/>
    <property type="match status" value="1"/>
</dbReference>
<dbReference type="RefSeq" id="WP_039189943.1">
    <property type="nucleotide sequence ID" value="NZ_JRFJ01000001.1"/>
</dbReference>
<dbReference type="PANTHER" id="PTHR37829:SF3">
    <property type="entry name" value="PROTEIN JAYE-RELATED"/>
    <property type="match status" value="1"/>
</dbReference>